<sequence length="133" mass="15655">MKAVDNVQYIGKIDLEIYRVVTDDIRTDDVVLSDAQRKHIQESHPEDYKEFSKHLQAILKEPDYILESNKPFTAIVLKEIVTDEKKFKVILRLQTSNDPAGFMNSVITFQHVEAKRYRRYIKNAKILYQREGL</sequence>
<name>A0A1K1ML61_SELRU</name>
<dbReference type="AlphaFoldDB" id="A0A1K1ML61"/>
<dbReference type="EMBL" id="FPJA01000004">
    <property type="protein sequence ID" value="SFW23819.1"/>
    <property type="molecule type" value="Genomic_DNA"/>
</dbReference>
<feature type="domain" description="Phage-Barnase-EndoU-ColicinE5/D-RelE like nuclease 2" evidence="1">
    <location>
        <begin position="10"/>
        <end position="128"/>
    </location>
</feature>
<evidence type="ECO:0000259" key="1">
    <source>
        <dbReference type="Pfam" id="PF18810"/>
    </source>
</evidence>
<evidence type="ECO:0000313" key="3">
    <source>
        <dbReference type="Proteomes" id="UP000182958"/>
    </source>
</evidence>
<organism evidence="2 3">
    <name type="scientific">Selenomonas ruminantium</name>
    <dbReference type="NCBI Taxonomy" id="971"/>
    <lineage>
        <taxon>Bacteria</taxon>
        <taxon>Bacillati</taxon>
        <taxon>Bacillota</taxon>
        <taxon>Negativicutes</taxon>
        <taxon>Selenomonadales</taxon>
        <taxon>Selenomonadaceae</taxon>
        <taxon>Selenomonas</taxon>
    </lineage>
</organism>
<evidence type="ECO:0000313" key="2">
    <source>
        <dbReference type="EMBL" id="SFW23819.1"/>
    </source>
</evidence>
<keyword evidence="3" id="KW-1185">Reference proteome</keyword>
<proteinExistence type="predicted"/>
<dbReference type="Proteomes" id="UP000182958">
    <property type="component" value="Unassembled WGS sequence"/>
</dbReference>
<dbReference type="InterPro" id="IPR041110">
    <property type="entry name" value="PBECR2"/>
</dbReference>
<accession>A0A1K1ML61</accession>
<gene>
    <name evidence="2" type="ORF">SAMN02910323_0927</name>
</gene>
<dbReference type="RefSeq" id="WP_256219532.1">
    <property type="nucleotide sequence ID" value="NZ_FPJA01000004.1"/>
</dbReference>
<dbReference type="Pfam" id="PF18810">
    <property type="entry name" value="PBECR2"/>
    <property type="match status" value="1"/>
</dbReference>
<protein>
    <recommendedName>
        <fullName evidence="1">Phage-Barnase-EndoU-ColicinE5/D-RelE like nuclease 2 domain-containing protein</fullName>
    </recommendedName>
</protein>
<reference evidence="3" key="1">
    <citation type="submission" date="2016-11" db="EMBL/GenBank/DDBJ databases">
        <authorList>
            <person name="Varghese N."/>
            <person name="Submissions S."/>
        </authorList>
    </citation>
    <scope>NUCLEOTIDE SEQUENCE [LARGE SCALE GENOMIC DNA]</scope>
    <source>
        <strain evidence="3">C3</strain>
    </source>
</reference>